<protein>
    <submittedName>
        <fullName evidence="1">Uncharacterized protein</fullName>
    </submittedName>
</protein>
<keyword evidence="2" id="KW-1185">Reference proteome</keyword>
<sequence length="165" mass="18314">MYLALHHPSDILDLSAEQLQYIPKVVLLRPYGDYIDVWNKLPGHLKVDSEVRVLPTAKRGSALPFLPMLGALGSLIGGTASVAKAVNDSKVARRQLEELQRHDRAVEQGRELYLAPHKYGRGQGVAVKKKIAKETIKMSSGATTNVQLDVLARRMRVPYFRGVFA</sequence>
<reference evidence="1 2" key="1">
    <citation type="submission" date="2015-09" db="EMBL/GenBank/DDBJ databases">
        <title>Trachymyrmex cornetzi WGS genome.</title>
        <authorList>
            <person name="Nygaard S."/>
            <person name="Hu H."/>
            <person name="Boomsma J."/>
            <person name="Zhang G."/>
        </authorList>
    </citation>
    <scope>NUCLEOTIDE SEQUENCE [LARGE SCALE GENOMIC DNA]</scope>
    <source>
        <strain evidence="1">Tcor2-1</strain>
        <tissue evidence="1">Whole body</tissue>
    </source>
</reference>
<proteinExistence type="predicted"/>
<dbReference type="EMBL" id="KQ980721">
    <property type="protein sequence ID" value="KYN14191.1"/>
    <property type="molecule type" value="Genomic_DNA"/>
</dbReference>
<evidence type="ECO:0000313" key="1">
    <source>
        <dbReference type="EMBL" id="KYN14191.1"/>
    </source>
</evidence>
<accession>A0A151IZC4</accession>
<dbReference type="AlphaFoldDB" id="A0A151IZC4"/>
<evidence type="ECO:0000313" key="2">
    <source>
        <dbReference type="Proteomes" id="UP000078492"/>
    </source>
</evidence>
<organism evidence="1 2">
    <name type="scientific">Trachymyrmex cornetzi</name>
    <dbReference type="NCBI Taxonomy" id="471704"/>
    <lineage>
        <taxon>Eukaryota</taxon>
        <taxon>Metazoa</taxon>
        <taxon>Ecdysozoa</taxon>
        <taxon>Arthropoda</taxon>
        <taxon>Hexapoda</taxon>
        <taxon>Insecta</taxon>
        <taxon>Pterygota</taxon>
        <taxon>Neoptera</taxon>
        <taxon>Endopterygota</taxon>
        <taxon>Hymenoptera</taxon>
        <taxon>Apocrita</taxon>
        <taxon>Aculeata</taxon>
        <taxon>Formicoidea</taxon>
        <taxon>Formicidae</taxon>
        <taxon>Myrmicinae</taxon>
        <taxon>Trachymyrmex</taxon>
    </lineage>
</organism>
<gene>
    <name evidence="1" type="ORF">ALC57_13610</name>
</gene>
<name>A0A151IZC4_9HYME</name>
<dbReference type="Proteomes" id="UP000078492">
    <property type="component" value="Unassembled WGS sequence"/>
</dbReference>